<dbReference type="PANTHER" id="PTHR44329">
    <property type="entry name" value="SERINE/THREONINE-PROTEIN KINASE TNNI3K-RELATED"/>
    <property type="match status" value="1"/>
</dbReference>
<evidence type="ECO:0000313" key="4">
    <source>
        <dbReference type="EMBL" id="KAF9459516.1"/>
    </source>
</evidence>
<dbReference type="Gene3D" id="1.10.510.10">
    <property type="entry name" value="Transferase(Phosphotransferase) domain 1"/>
    <property type="match status" value="1"/>
</dbReference>
<evidence type="ECO:0000256" key="1">
    <source>
        <dbReference type="ARBA" id="ARBA00022741"/>
    </source>
</evidence>
<name>A0A9P6CBG1_9AGAR</name>
<dbReference type="InterPro" id="IPR001245">
    <property type="entry name" value="Ser-Thr/Tyr_kinase_cat_dom"/>
</dbReference>
<dbReference type="InterPro" id="IPR051681">
    <property type="entry name" value="Ser/Thr_Kinases-Pseudokinases"/>
</dbReference>
<dbReference type="GO" id="GO:0004674">
    <property type="term" value="F:protein serine/threonine kinase activity"/>
    <property type="evidence" value="ECO:0007669"/>
    <property type="project" value="TreeGrafter"/>
</dbReference>
<dbReference type="Proteomes" id="UP000807353">
    <property type="component" value="Unassembled WGS sequence"/>
</dbReference>
<dbReference type="Pfam" id="PF07714">
    <property type="entry name" value="PK_Tyr_Ser-Thr"/>
    <property type="match status" value="1"/>
</dbReference>
<keyword evidence="5" id="KW-1185">Reference proteome</keyword>
<dbReference type="GO" id="GO:0005524">
    <property type="term" value="F:ATP binding"/>
    <property type="evidence" value="ECO:0007669"/>
    <property type="project" value="UniProtKB-KW"/>
</dbReference>
<accession>A0A9P6CBG1</accession>
<feature type="domain" description="Protein kinase" evidence="3">
    <location>
        <begin position="197"/>
        <end position="345"/>
    </location>
</feature>
<dbReference type="InterPro" id="IPR011009">
    <property type="entry name" value="Kinase-like_dom_sf"/>
</dbReference>
<sequence>MDKLPLYDGSGSPRDWLLENQINLSKYIDVNDCLDIDDKIVCRDFVDSNAIYKNLGIHIYQFLKVHDEWKLRVLKHHMASWMSLDELTCIGSHQAITDFLQSLLEWRETLHLRKIVALDIDALCARLFNIIHTQSRYRALSNLKDYKAQEMLNLMQNLLDCPTLAICFRNTFVGGLLRLSGKSGLVPEALIRQDVTLEMGDAVAAGAFGELYTGDFRGQAVAVKVFKFYQNTDMATYLKAISRETLIWRQLFHPHVLPFICVHYYSTNIHQRIGLVSPWMKHGNVQEFLRQFPDANRTSLITDVAEGLFYLHSTHPIVTIVGEQPGGWHLNFSIKMKKPMYLPTP</sequence>
<keyword evidence="2" id="KW-0067">ATP-binding</keyword>
<gene>
    <name evidence="4" type="ORF">BDZ94DRAFT_1324733</name>
</gene>
<comment type="caution">
    <text evidence="4">The sequence shown here is derived from an EMBL/GenBank/DDBJ whole genome shotgun (WGS) entry which is preliminary data.</text>
</comment>
<evidence type="ECO:0000256" key="2">
    <source>
        <dbReference type="ARBA" id="ARBA00022840"/>
    </source>
</evidence>
<evidence type="ECO:0000259" key="3">
    <source>
        <dbReference type="PROSITE" id="PS50011"/>
    </source>
</evidence>
<evidence type="ECO:0000313" key="5">
    <source>
        <dbReference type="Proteomes" id="UP000807353"/>
    </source>
</evidence>
<dbReference type="SUPFAM" id="SSF56112">
    <property type="entry name" value="Protein kinase-like (PK-like)"/>
    <property type="match status" value="1"/>
</dbReference>
<proteinExistence type="predicted"/>
<dbReference type="OrthoDB" id="3236663at2759"/>
<protein>
    <recommendedName>
        <fullName evidence="3">Protein kinase domain-containing protein</fullName>
    </recommendedName>
</protein>
<dbReference type="PROSITE" id="PS50011">
    <property type="entry name" value="PROTEIN_KINASE_DOM"/>
    <property type="match status" value="1"/>
</dbReference>
<organism evidence="4 5">
    <name type="scientific">Collybia nuda</name>
    <dbReference type="NCBI Taxonomy" id="64659"/>
    <lineage>
        <taxon>Eukaryota</taxon>
        <taxon>Fungi</taxon>
        <taxon>Dikarya</taxon>
        <taxon>Basidiomycota</taxon>
        <taxon>Agaricomycotina</taxon>
        <taxon>Agaricomycetes</taxon>
        <taxon>Agaricomycetidae</taxon>
        <taxon>Agaricales</taxon>
        <taxon>Tricholomatineae</taxon>
        <taxon>Clitocybaceae</taxon>
        <taxon>Collybia</taxon>
    </lineage>
</organism>
<dbReference type="InterPro" id="IPR000719">
    <property type="entry name" value="Prot_kinase_dom"/>
</dbReference>
<keyword evidence="1" id="KW-0547">Nucleotide-binding</keyword>
<dbReference type="AlphaFoldDB" id="A0A9P6CBG1"/>
<reference evidence="4" key="1">
    <citation type="submission" date="2020-11" db="EMBL/GenBank/DDBJ databases">
        <authorList>
            <consortium name="DOE Joint Genome Institute"/>
            <person name="Ahrendt S."/>
            <person name="Riley R."/>
            <person name="Andreopoulos W."/>
            <person name="Labutti K."/>
            <person name="Pangilinan J."/>
            <person name="Ruiz-Duenas F.J."/>
            <person name="Barrasa J.M."/>
            <person name="Sanchez-Garcia M."/>
            <person name="Camarero S."/>
            <person name="Miyauchi S."/>
            <person name="Serrano A."/>
            <person name="Linde D."/>
            <person name="Babiker R."/>
            <person name="Drula E."/>
            <person name="Ayuso-Fernandez I."/>
            <person name="Pacheco R."/>
            <person name="Padilla G."/>
            <person name="Ferreira P."/>
            <person name="Barriuso J."/>
            <person name="Kellner H."/>
            <person name="Castanera R."/>
            <person name="Alfaro M."/>
            <person name="Ramirez L."/>
            <person name="Pisabarro A.G."/>
            <person name="Kuo A."/>
            <person name="Tritt A."/>
            <person name="Lipzen A."/>
            <person name="He G."/>
            <person name="Yan M."/>
            <person name="Ng V."/>
            <person name="Cullen D."/>
            <person name="Martin F."/>
            <person name="Rosso M.-N."/>
            <person name="Henrissat B."/>
            <person name="Hibbett D."/>
            <person name="Martinez A.T."/>
            <person name="Grigoriev I.V."/>
        </authorList>
    </citation>
    <scope>NUCLEOTIDE SEQUENCE</scope>
    <source>
        <strain evidence="4">CBS 247.69</strain>
    </source>
</reference>
<dbReference type="PANTHER" id="PTHR44329:SF298">
    <property type="entry name" value="MIXED LINEAGE KINASE DOMAIN-LIKE PROTEIN"/>
    <property type="match status" value="1"/>
</dbReference>
<dbReference type="EMBL" id="MU150315">
    <property type="protein sequence ID" value="KAF9459516.1"/>
    <property type="molecule type" value="Genomic_DNA"/>
</dbReference>